<feature type="compositionally biased region" description="Basic residues" evidence="1">
    <location>
        <begin position="350"/>
        <end position="366"/>
    </location>
</feature>
<sequence>MGREKKGGPGVASGSYAKERHKKDRKNKVIDRLAPPPPGLVARPERPQFSSKHKTYFEIMENKNKKKKLEFEFTTDRRPPPGFEFVTIGNPALTTACKELSRERDAMIFIVTTTNGRVAGGLSFHVNRIGHHIRASIFEEAKRSVGASQDAFPHMHPDPDVPEPIPESQEDINKQADAAIRDLFPRIPNTDRQMVIQHAFNKSKKNDAEPPVGLAPTITLSRRVQLAVLAHIRHTHTRYDQLLRETTYANARKVVEPLCLDILVKWRGDEETGRDQLDEILCEVIVISDSESDEEDGETDSDEEPSDPSSDEVIGQAEQPAPLRGGDKPKSPTAAYRRGDSRPRAAQAGRRAKLARKDRRAAKRAQRGFSRYQAALDRAWHEAVERQRVGGPETVRAMPLNQHPDQEPLHSRAITLDYGQPSQPQVRDAHAQREPPPHQVHYSHENVRPIVGPRPVQPVLYTDALGESVRPSNQDPKDFPILSIEPYSPRADQFPAQFQDLPYRTRERDPFPEFIRLPPRHETGRMPAAPPRHYSSAIPVSLQPLNQANSSVIRNNSPLLRSEARPIWIEDDEAPMVRSPGRPDDYVDFVRVSNKFPRRHEAPVVEPERHAMQPRAHPQDQRQMDAFGRSEVHFTPVEHQRAERVVAKVEMPDYQAAPGFSHIRQFDPAGGHGGGSGFQRVERVVGIEYLPVSHR</sequence>
<evidence type="ECO:0000256" key="1">
    <source>
        <dbReference type="SAM" id="MobiDB-lite"/>
    </source>
</evidence>
<feature type="region of interest" description="Disordered" evidence="1">
    <location>
        <begin position="1"/>
        <end position="47"/>
    </location>
</feature>
<evidence type="ECO:0000313" key="4">
    <source>
        <dbReference type="Proteomes" id="UP001239445"/>
    </source>
</evidence>
<dbReference type="EMBL" id="MU839827">
    <property type="protein sequence ID" value="KAK1761327.1"/>
    <property type="molecule type" value="Genomic_DNA"/>
</dbReference>
<feature type="region of interest" description="Disordered" evidence="1">
    <location>
        <begin position="290"/>
        <end position="369"/>
    </location>
</feature>
<feature type="region of interest" description="Disordered" evidence="1">
    <location>
        <begin position="420"/>
        <end position="441"/>
    </location>
</feature>
<dbReference type="AlphaFoldDB" id="A0AAJ0BNT5"/>
<dbReference type="Proteomes" id="UP001239445">
    <property type="component" value="Unassembled WGS sequence"/>
</dbReference>
<gene>
    <name evidence="3" type="ORF">QBC47DRAFT_26117</name>
</gene>
<feature type="compositionally biased region" description="Acidic residues" evidence="1">
    <location>
        <begin position="290"/>
        <end position="310"/>
    </location>
</feature>
<proteinExistence type="predicted"/>
<evidence type="ECO:0000313" key="3">
    <source>
        <dbReference type="EMBL" id="KAK1761327.1"/>
    </source>
</evidence>
<dbReference type="PANTHER" id="PTHR38113:SF1">
    <property type="entry name" value="DUF2293 DOMAIN-CONTAINING PROTEIN"/>
    <property type="match status" value="1"/>
</dbReference>
<evidence type="ECO:0000259" key="2">
    <source>
        <dbReference type="Pfam" id="PF10056"/>
    </source>
</evidence>
<organism evidence="3 4">
    <name type="scientific">Echria macrotheca</name>
    <dbReference type="NCBI Taxonomy" id="438768"/>
    <lineage>
        <taxon>Eukaryota</taxon>
        <taxon>Fungi</taxon>
        <taxon>Dikarya</taxon>
        <taxon>Ascomycota</taxon>
        <taxon>Pezizomycotina</taxon>
        <taxon>Sordariomycetes</taxon>
        <taxon>Sordariomycetidae</taxon>
        <taxon>Sordariales</taxon>
        <taxon>Schizotheciaceae</taxon>
        <taxon>Echria</taxon>
    </lineage>
</organism>
<protein>
    <recommendedName>
        <fullName evidence="2">DUF2293 domain-containing protein</fullName>
    </recommendedName>
</protein>
<reference evidence="3" key="1">
    <citation type="submission" date="2023-06" db="EMBL/GenBank/DDBJ databases">
        <title>Genome-scale phylogeny and comparative genomics of the fungal order Sordariales.</title>
        <authorList>
            <consortium name="Lawrence Berkeley National Laboratory"/>
            <person name="Hensen N."/>
            <person name="Bonometti L."/>
            <person name="Westerberg I."/>
            <person name="Brannstrom I.O."/>
            <person name="Guillou S."/>
            <person name="Cros-Aarteil S."/>
            <person name="Calhoun S."/>
            <person name="Haridas S."/>
            <person name="Kuo A."/>
            <person name="Mondo S."/>
            <person name="Pangilinan J."/>
            <person name="Riley R."/>
            <person name="Labutti K."/>
            <person name="Andreopoulos B."/>
            <person name="Lipzen A."/>
            <person name="Chen C."/>
            <person name="Yanf M."/>
            <person name="Daum C."/>
            <person name="Ng V."/>
            <person name="Clum A."/>
            <person name="Steindorff A."/>
            <person name="Ohm R."/>
            <person name="Martin F."/>
            <person name="Silar P."/>
            <person name="Natvig D."/>
            <person name="Lalanne C."/>
            <person name="Gautier V."/>
            <person name="Ament-Velasquez S.L."/>
            <person name="Kruys A."/>
            <person name="Hutchinson M.I."/>
            <person name="Powell A.J."/>
            <person name="Barry K."/>
            <person name="Miller A.N."/>
            <person name="Grigoriev I.V."/>
            <person name="Debuchy R."/>
            <person name="Gladieux P."/>
            <person name="Thoren M.H."/>
            <person name="Johannesson H."/>
        </authorList>
    </citation>
    <scope>NUCLEOTIDE SEQUENCE</scope>
    <source>
        <strain evidence="3">PSN4</strain>
    </source>
</reference>
<dbReference type="Pfam" id="PF10056">
    <property type="entry name" value="DUF2293"/>
    <property type="match status" value="1"/>
</dbReference>
<keyword evidence="4" id="KW-1185">Reference proteome</keyword>
<comment type="caution">
    <text evidence="3">The sequence shown here is derived from an EMBL/GenBank/DDBJ whole genome shotgun (WGS) entry which is preliminary data.</text>
</comment>
<accession>A0AAJ0BNT5</accession>
<name>A0AAJ0BNT5_9PEZI</name>
<feature type="domain" description="DUF2293" evidence="2">
    <location>
        <begin position="179"/>
        <end position="267"/>
    </location>
</feature>
<dbReference type="PANTHER" id="PTHR38113">
    <property type="match status" value="1"/>
</dbReference>
<dbReference type="InterPro" id="IPR018744">
    <property type="entry name" value="DUF2293"/>
</dbReference>
<feature type="compositionally biased region" description="Basic and acidic residues" evidence="1">
    <location>
        <begin position="427"/>
        <end position="441"/>
    </location>
</feature>